<evidence type="ECO:0000259" key="1">
    <source>
        <dbReference type="PROSITE" id="PS50041"/>
    </source>
</evidence>
<dbReference type="WBParaSite" id="HPLM_0000876501-mRNA-1">
    <property type="protein sequence ID" value="HPLM_0000876501-mRNA-1"/>
    <property type="gene ID" value="HPLM_0000876501"/>
</dbReference>
<protein>
    <submittedName>
        <fullName evidence="4">Lectin C-type domain protein</fullName>
    </submittedName>
</protein>
<dbReference type="PROSITE" id="PS50041">
    <property type="entry name" value="C_TYPE_LECTIN_2"/>
    <property type="match status" value="2"/>
</dbReference>
<feature type="domain" description="C-type lectin" evidence="1">
    <location>
        <begin position="175"/>
        <end position="299"/>
    </location>
</feature>
<evidence type="ECO:0000313" key="3">
    <source>
        <dbReference type="Proteomes" id="UP000268014"/>
    </source>
</evidence>
<dbReference type="InterPro" id="IPR016187">
    <property type="entry name" value="CTDL_fold"/>
</dbReference>
<proteinExistence type="predicted"/>
<evidence type="ECO:0000313" key="4">
    <source>
        <dbReference type="WBParaSite" id="HPLM_0000876501-mRNA-1"/>
    </source>
</evidence>
<dbReference type="InterPro" id="IPR050111">
    <property type="entry name" value="C-type_lectin/snaclec_domain"/>
</dbReference>
<feature type="domain" description="C-type lectin" evidence="1">
    <location>
        <begin position="27"/>
        <end position="137"/>
    </location>
</feature>
<dbReference type="CDD" id="cd00037">
    <property type="entry name" value="CLECT"/>
    <property type="match status" value="1"/>
</dbReference>
<organism evidence="4">
    <name type="scientific">Haemonchus placei</name>
    <name type="common">Barber's pole worm</name>
    <dbReference type="NCBI Taxonomy" id="6290"/>
    <lineage>
        <taxon>Eukaryota</taxon>
        <taxon>Metazoa</taxon>
        <taxon>Ecdysozoa</taxon>
        <taxon>Nematoda</taxon>
        <taxon>Chromadorea</taxon>
        <taxon>Rhabditida</taxon>
        <taxon>Rhabditina</taxon>
        <taxon>Rhabditomorpha</taxon>
        <taxon>Strongyloidea</taxon>
        <taxon>Trichostrongylidae</taxon>
        <taxon>Haemonchus</taxon>
    </lineage>
</organism>
<gene>
    <name evidence="2" type="ORF">HPLM_LOCUS8757</name>
</gene>
<sequence length="314" mass="34528">MFVLLLALLPFVVADCPIGTTYHPEFNRCYLFVSEPQPFGLAEDACVANKGHVVSVANGFENAMLAESAVAQNIKSPYFVGMNKLQGNWSNSDGSSSTYTNWSPGQPTSGATCAVAKAPDGSWTSVSCSNPSPFICAIPEDAHPAFTCPTCATPTCPAPPREPGHCDSEWTYFEGTDSCYRRFFWATFDNAEEICVSEGGHLASIHSTEENSFVIEIAESGNDYGSSDDLTWMGLHQADYPTKTDWTWTDGTPFDYKNWAPKQPDNDHGKEHCAQMYSDYTGKDPTKDSSYRHWNDIPCATNMRAFVCKKPALH</sequence>
<keyword evidence="3" id="KW-1185">Reference proteome</keyword>
<dbReference type="STRING" id="6290.A0A0N4WDT8"/>
<reference evidence="4" key="1">
    <citation type="submission" date="2017-02" db="UniProtKB">
        <authorList>
            <consortium name="WormBaseParasite"/>
        </authorList>
    </citation>
    <scope>IDENTIFICATION</scope>
</reference>
<dbReference type="AlphaFoldDB" id="A0A0N4WDT8"/>
<evidence type="ECO:0000313" key="2">
    <source>
        <dbReference type="EMBL" id="VDO35734.1"/>
    </source>
</evidence>
<dbReference type="InterPro" id="IPR016186">
    <property type="entry name" value="C-type_lectin-like/link_sf"/>
</dbReference>
<dbReference type="Gene3D" id="3.10.100.10">
    <property type="entry name" value="Mannose-Binding Protein A, subunit A"/>
    <property type="match status" value="2"/>
</dbReference>
<dbReference type="Proteomes" id="UP000268014">
    <property type="component" value="Unassembled WGS sequence"/>
</dbReference>
<name>A0A0N4WDT8_HAEPC</name>
<dbReference type="OrthoDB" id="5781734at2759"/>
<dbReference type="SUPFAM" id="SSF56436">
    <property type="entry name" value="C-type lectin-like"/>
    <property type="match status" value="2"/>
</dbReference>
<reference evidence="2 3" key="2">
    <citation type="submission" date="2018-11" db="EMBL/GenBank/DDBJ databases">
        <authorList>
            <consortium name="Pathogen Informatics"/>
        </authorList>
    </citation>
    <scope>NUCLEOTIDE SEQUENCE [LARGE SCALE GENOMIC DNA]</scope>
    <source>
        <strain evidence="2 3">MHpl1</strain>
    </source>
</reference>
<dbReference type="OMA" id="YRHWNDI"/>
<dbReference type="InterPro" id="IPR001304">
    <property type="entry name" value="C-type_lectin-like"/>
</dbReference>
<dbReference type="SMART" id="SM00034">
    <property type="entry name" value="CLECT"/>
    <property type="match status" value="2"/>
</dbReference>
<dbReference type="PANTHER" id="PTHR22803">
    <property type="entry name" value="MANNOSE, PHOSPHOLIPASE, LECTIN RECEPTOR RELATED"/>
    <property type="match status" value="1"/>
</dbReference>
<dbReference type="EMBL" id="UZAF01016924">
    <property type="protein sequence ID" value="VDO35734.1"/>
    <property type="molecule type" value="Genomic_DNA"/>
</dbReference>
<dbReference type="Pfam" id="PF00059">
    <property type="entry name" value="Lectin_C"/>
    <property type="match status" value="2"/>
</dbReference>
<accession>A0A0N4WDT8</accession>